<keyword evidence="2" id="KW-1185">Reference proteome</keyword>
<name>A0A1H3VQY8_9ACTO</name>
<dbReference type="OrthoDB" id="3174863at2"/>
<dbReference type="SUPFAM" id="SSF89155">
    <property type="entry name" value="TorD-like"/>
    <property type="match status" value="1"/>
</dbReference>
<gene>
    <name evidence="1" type="ORF">SAMN02910418_00168</name>
</gene>
<dbReference type="Proteomes" id="UP000199288">
    <property type="component" value="Unassembled WGS sequence"/>
</dbReference>
<dbReference type="Gene3D" id="1.10.3480.10">
    <property type="entry name" value="TorD-like"/>
    <property type="match status" value="1"/>
</dbReference>
<dbReference type="AlphaFoldDB" id="A0A1H3VQY8"/>
<sequence>MSLTPVTHSIADLARPLAALAAMFIAEPRDNQIAYLRNPDVTSRWPLSGAVFQRGADLVVESALARESGAKICADYRRQLAPDVKLNAQPIARQHRDVNPHDVLEAFASHGVLVESDLPADHLGVILAAIAAAARADKEDHARAWAHAYLGTWAITACEQLALRSASMFYQGVFTLTAALLADLTSEPR</sequence>
<protein>
    <submittedName>
        <fullName evidence="1">Chaperone TorD involved in molybdoenzyme TorA maturation</fullName>
    </submittedName>
</protein>
<reference evidence="2" key="1">
    <citation type="submission" date="2016-10" db="EMBL/GenBank/DDBJ databases">
        <authorList>
            <person name="Varghese N."/>
            <person name="Submissions S."/>
        </authorList>
    </citation>
    <scope>NUCLEOTIDE SEQUENCE [LARGE SCALE GENOMIC DNA]</scope>
    <source>
        <strain evidence="2">KPR-1</strain>
    </source>
</reference>
<accession>A0A1H3VQY8</accession>
<evidence type="ECO:0000313" key="2">
    <source>
        <dbReference type="Proteomes" id="UP000199288"/>
    </source>
</evidence>
<dbReference type="EMBL" id="FNQV01000001">
    <property type="protein sequence ID" value="SDZ76532.1"/>
    <property type="molecule type" value="Genomic_DNA"/>
</dbReference>
<dbReference type="InterPro" id="IPR036411">
    <property type="entry name" value="TorD-like_sf"/>
</dbReference>
<organism evidence="1 2">
    <name type="scientific">Bowdeniella nasicola</name>
    <dbReference type="NCBI Taxonomy" id="208480"/>
    <lineage>
        <taxon>Bacteria</taxon>
        <taxon>Bacillati</taxon>
        <taxon>Actinomycetota</taxon>
        <taxon>Actinomycetes</taxon>
        <taxon>Actinomycetales</taxon>
        <taxon>Actinomycetaceae</taxon>
        <taxon>Bowdeniella</taxon>
    </lineage>
</organism>
<evidence type="ECO:0000313" key="1">
    <source>
        <dbReference type="EMBL" id="SDZ76532.1"/>
    </source>
</evidence>
<dbReference type="RefSeq" id="WP_092561027.1">
    <property type="nucleotide sequence ID" value="NZ_FNQV01000001.1"/>
</dbReference>
<proteinExistence type="predicted"/>